<organism evidence="1 2">
    <name type="scientific">Triticum urartu</name>
    <name type="common">Red wild einkorn</name>
    <name type="synonym">Crithodium urartu</name>
    <dbReference type="NCBI Taxonomy" id="4572"/>
    <lineage>
        <taxon>Eukaryota</taxon>
        <taxon>Viridiplantae</taxon>
        <taxon>Streptophyta</taxon>
        <taxon>Embryophyta</taxon>
        <taxon>Tracheophyta</taxon>
        <taxon>Spermatophyta</taxon>
        <taxon>Magnoliopsida</taxon>
        <taxon>Liliopsida</taxon>
        <taxon>Poales</taxon>
        <taxon>Poaceae</taxon>
        <taxon>BOP clade</taxon>
        <taxon>Pooideae</taxon>
        <taxon>Triticodae</taxon>
        <taxon>Triticeae</taxon>
        <taxon>Triticinae</taxon>
        <taxon>Triticum</taxon>
    </lineage>
</organism>
<reference evidence="1" key="2">
    <citation type="submission" date="2018-03" db="EMBL/GenBank/DDBJ databases">
        <title>The Triticum urartu genome reveals the dynamic nature of wheat genome evolution.</title>
        <authorList>
            <person name="Ling H."/>
            <person name="Ma B."/>
            <person name="Shi X."/>
            <person name="Liu H."/>
            <person name="Dong L."/>
            <person name="Sun H."/>
            <person name="Cao Y."/>
            <person name="Gao Q."/>
            <person name="Zheng S."/>
            <person name="Li Y."/>
            <person name="Yu Y."/>
            <person name="Du H."/>
            <person name="Qi M."/>
            <person name="Li Y."/>
            <person name="Yu H."/>
            <person name="Cui Y."/>
            <person name="Wang N."/>
            <person name="Chen C."/>
            <person name="Wu H."/>
            <person name="Zhao Y."/>
            <person name="Zhang J."/>
            <person name="Li Y."/>
            <person name="Zhou W."/>
            <person name="Zhang B."/>
            <person name="Hu W."/>
            <person name="Eijk M."/>
            <person name="Tang J."/>
            <person name="Witsenboer H."/>
            <person name="Zhao S."/>
            <person name="Li Z."/>
            <person name="Zhang A."/>
            <person name="Wang D."/>
            <person name="Liang C."/>
        </authorList>
    </citation>
    <scope>NUCLEOTIDE SEQUENCE [LARGE SCALE GENOMIC DNA]</scope>
    <source>
        <strain evidence="1">cv. G1812</strain>
    </source>
</reference>
<dbReference type="Proteomes" id="UP000015106">
    <property type="component" value="Chromosome 5"/>
</dbReference>
<name>A0A8R7QJR3_TRIUA</name>
<keyword evidence="2" id="KW-1185">Reference proteome</keyword>
<dbReference type="AlphaFoldDB" id="A0A8R7QJR3"/>
<dbReference type="EnsemblPlants" id="TuG1812G0500003440.01.T01">
    <property type="protein sequence ID" value="TuG1812G0500003440.01.T01"/>
    <property type="gene ID" value="TuG1812G0500003440.01"/>
</dbReference>
<protein>
    <submittedName>
        <fullName evidence="1">Uncharacterized protein</fullName>
    </submittedName>
</protein>
<reference evidence="2" key="1">
    <citation type="journal article" date="2013" name="Nature">
        <title>Draft genome of the wheat A-genome progenitor Triticum urartu.</title>
        <authorList>
            <person name="Ling H.Q."/>
            <person name="Zhao S."/>
            <person name="Liu D."/>
            <person name="Wang J."/>
            <person name="Sun H."/>
            <person name="Zhang C."/>
            <person name="Fan H."/>
            <person name="Li D."/>
            <person name="Dong L."/>
            <person name="Tao Y."/>
            <person name="Gao C."/>
            <person name="Wu H."/>
            <person name="Li Y."/>
            <person name="Cui Y."/>
            <person name="Guo X."/>
            <person name="Zheng S."/>
            <person name="Wang B."/>
            <person name="Yu K."/>
            <person name="Liang Q."/>
            <person name="Yang W."/>
            <person name="Lou X."/>
            <person name="Chen J."/>
            <person name="Feng M."/>
            <person name="Jian J."/>
            <person name="Zhang X."/>
            <person name="Luo G."/>
            <person name="Jiang Y."/>
            <person name="Liu J."/>
            <person name="Wang Z."/>
            <person name="Sha Y."/>
            <person name="Zhang B."/>
            <person name="Wu H."/>
            <person name="Tang D."/>
            <person name="Shen Q."/>
            <person name="Xue P."/>
            <person name="Zou S."/>
            <person name="Wang X."/>
            <person name="Liu X."/>
            <person name="Wang F."/>
            <person name="Yang Y."/>
            <person name="An X."/>
            <person name="Dong Z."/>
            <person name="Zhang K."/>
            <person name="Zhang X."/>
            <person name="Luo M.C."/>
            <person name="Dvorak J."/>
            <person name="Tong Y."/>
            <person name="Wang J."/>
            <person name="Yang H."/>
            <person name="Li Z."/>
            <person name="Wang D."/>
            <person name="Zhang A."/>
            <person name="Wang J."/>
        </authorList>
    </citation>
    <scope>NUCLEOTIDE SEQUENCE</scope>
    <source>
        <strain evidence="2">cv. G1812</strain>
    </source>
</reference>
<evidence type="ECO:0000313" key="2">
    <source>
        <dbReference type="Proteomes" id="UP000015106"/>
    </source>
</evidence>
<evidence type="ECO:0000313" key="1">
    <source>
        <dbReference type="EnsemblPlants" id="TuG1812G0500003440.01.T01"/>
    </source>
</evidence>
<proteinExistence type="predicted"/>
<reference evidence="1" key="3">
    <citation type="submission" date="2022-06" db="UniProtKB">
        <authorList>
            <consortium name="EnsemblPlants"/>
        </authorList>
    </citation>
    <scope>IDENTIFICATION</scope>
</reference>
<sequence>MSTGSVLIINRATSQLRPKATYSALNCLSSFELLTTHATRLHAPSLGTTSSVFAVMLYLIGS</sequence>
<dbReference type="Gramene" id="TuG1812G0500003440.01.T01">
    <property type="protein sequence ID" value="TuG1812G0500003440.01.T01"/>
    <property type="gene ID" value="TuG1812G0500003440.01"/>
</dbReference>
<accession>A0A8R7QJR3</accession>